<comment type="caution">
    <text evidence="1">The sequence shown here is derived from an EMBL/GenBank/DDBJ whole genome shotgun (WGS) entry which is preliminary data.</text>
</comment>
<accession>A0ACB9T808</accession>
<keyword evidence="2" id="KW-1185">Reference proteome</keyword>
<proteinExistence type="predicted"/>
<dbReference type="EMBL" id="CM043018">
    <property type="protein sequence ID" value="KAI4462859.1"/>
    <property type="molecule type" value="Genomic_DNA"/>
</dbReference>
<reference evidence="1" key="1">
    <citation type="submission" date="2022-04" db="EMBL/GenBank/DDBJ databases">
        <title>Chromosome-scale genome assembly of Holotrichia oblita Faldermann.</title>
        <authorList>
            <person name="Rongchong L."/>
        </authorList>
    </citation>
    <scope>NUCLEOTIDE SEQUENCE</scope>
    <source>
        <strain evidence="1">81SQS9</strain>
    </source>
</reference>
<evidence type="ECO:0000313" key="2">
    <source>
        <dbReference type="Proteomes" id="UP001056778"/>
    </source>
</evidence>
<protein>
    <submittedName>
        <fullName evidence="1">Uncharacterized protein</fullName>
    </submittedName>
</protein>
<dbReference type="Proteomes" id="UP001056778">
    <property type="component" value="Chromosome 4"/>
</dbReference>
<name>A0ACB9T808_HOLOL</name>
<evidence type="ECO:0000313" key="1">
    <source>
        <dbReference type="EMBL" id="KAI4462859.1"/>
    </source>
</evidence>
<sequence length="102" mass="11531">MESLLYESAALASTGQSVLIKDFTAFLPHLEITPYSEEASAVAQKIKEFSYSNTEPTRDDIIPAVNLCTDFLFDFPAYRAVLEHTKGHADVYFYYFPSGHRN</sequence>
<organism evidence="1 2">
    <name type="scientific">Holotrichia oblita</name>
    <name type="common">Chafer beetle</name>
    <dbReference type="NCBI Taxonomy" id="644536"/>
    <lineage>
        <taxon>Eukaryota</taxon>
        <taxon>Metazoa</taxon>
        <taxon>Ecdysozoa</taxon>
        <taxon>Arthropoda</taxon>
        <taxon>Hexapoda</taxon>
        <taxon>Insecta</taxon>
        <taxon>Pterygota</taxon>
        <taxon>Neoptera</taxon>
        <taxon>Endopterygota</taxon>
        <taxon>Coleoptera</taxon>
        <taxon>Polyphaga</taxon>
        <taxon>Scarabaeiformia</taxon>
        <taxon>Scarabaeidae</taxon>
        <taxon>Melolonthinae</taxon>
        <taxon>Holotrichia</taxon>
    </lineage>
</organism>
<gene>
    <name evidence="1" type="ORF">MML48_4g00013629</name>
</gene>